<gene>
    <name evidence="2" type="ORF">LEP48_00675</name>
</gene>
<dbReference type="InterPro" id="IPR030395">
    <property type="entry name" value="GP_PDE_dom"/>
</dbReference>
<dbReference type="PROSITE" id="PS51704">
    <property type="entry name" value="GP_PDE"/>
    <property type="match status" value="1"/>
</dbReference>
<sequence length="550" mass="58371">MSARRRALLAPPGSRTISPAHTVTIAAAVTAAALVATTVATPYASADPGDVVYSQDFDDVADGALPDGWTAVSGDWAVQDGRLVGEPASIGRIVFGPHLENYRLEATVRFDAVNNSTRWLAPILDIDPSGDVPWWQAAMRTTSTASNGVEIAERTSANTWSVPHTGAAPSDAGVGDDVAVAIEVQGRDVTWVYEGTEVLEGRIGRSDDGVLGFSADGARVSIDDVVVTQIEPKPVVNAPGDLPVTAAHRGYSSVTPENSLAAYAAAMRTGAELVEIDVHTTADGVPVVMHDQTVDRTTNGTGDVARLQSSYFTSLEAGSFFSPAFATQPAPTFAQILDLMDTGASDLLLEIKGPETRAEVDRVIDMIAEAGLEDRVVVQSFDENVLRYAHDRAPQIPLGLLRGTLDADPVATARALHADYYNPSAAALRTRPSVVEDLNGAGIGVFVWTVDSPADWAELADLGVEGVITNRAGEYEGWKAAQEQGTEEPAPTPGVLTGLAELDLSTGQAVQIFVALKHERWDRLERLIERHVDDEVQRDALLAEVAELRG</sequence>
<dbReference type="SUPFAM" id="SSF51695">
    <property type="entry name" value="PLC-like phosphodiesterases"/>
    <property type="match status" value="1"/>
</dbReference>
<comment type="caution">
    <text evidence="2">The sequence shown here is derived from an EMBL/GenBank/DDBJ whole genome shotgun (WGS) entry which is preliminary data.</text>
</comment>
<dbReference type="PROSITE" id="PS50007">
    <property type="entry name" value="PIPLC_X_DOMAIN"/>
    <property type="match status" value="1"/>
</dbReference>
<dbReference type="Gene3D" id="2.60.120.560">
    <property type="entry name" value="Exo-inulinase, domain 1"/>
    <property type="match status" value="1"/>
</dbReference>
<proteinExistence type="predicted"/>
<protein>
    <recommendedName>
        <fullName evidence="1">GP-PDE domain-containing protein</fullName>
    </recommendedName>
</protein>
<dbReference type="Proteomes" id="UP001319870">
    <property type="component" value="Unassembled WGS sequence"/>
</dbReference>
<dbReference type="Pfam" id="PF03009">
    <property type="entry name" value="GDPD"/>
    <property type="match status" value="1"/>
</dbReference>
<dbReference type="Gene3D" id="3.20.20.190">
    <property type="entry name" value="Phosphatidylinositol (PI) phosphodiesterase"/>
    <property type="match status" value="1"/>
</dbReference>
<accession>A0ABS7ZE30</accession>
<dbReference type="RefSeq" id="WP_225563589.1">
    <property type="nucleotide sequence ID" value="NZ_JAIXCQ010000001.1"/>
</dbReference>
<dbReference type="InterPro" id="IPR017946">
    <property type="entry name" value="PLC-like_Pdiesterase_TIM-brl"/>
</dbReference>
<dbReference type="PANTHER" id="PTHR46211">
    <property type="entry name" value="GLYCEROPHOSPHORYL DIESTER PHOSPHODIESTERASE"/>
    <property type="match status" value="1"/>
</dbReference>
<dbReference type="EMBL" id="JAIXCQ010000001">
    <property type="protein sequence ID" value="MCA5891864.1"/>
    <property type="molecule type" value="Genomic_DNA"/>
</dbReference>
<evidence type="ECO:0000259" key="1">
    <source>
        <dbReference type="PROSITE" id="PS51704"/>
    </source>
</evidence>
<dbReference type="PANTHER" id="PTHR46211:SF1">
    <property type="entry name" value="GLYCEROPHOSPHODIESTER PHOSPHODIESTERASE, CYTOPLASMIC"/>
    <property type="match status" value="1"/>
</dbReference>
<reference evidence="2 3" key="1">
    <citation type="submission" date="2021-09" db="EMBL/GenBank/DDBJ databases">
        <title>Isoptericola luteus sp. nov., a novel bacterium isolated from Harbin, the capital city of Heilongjiang province.</title>
        <authorList>
            <person name="Li J."/>
        </authorList>
    </citation>
    <scope>NUCLEOTIDE SEQUENCE [LARGE SCALE GENOMIC DNA]</scope>
    <source>
        <strain evidence="2 3">NEAU-Y5</strain>
    </source>
</reference>
<name>A0ABS7ZE30_9MICO</name>
<organism evidence="2 3">
    <name type="scientific">Isoptericola luteus</name>
    <dbReference type="NCBI Taxonomy" id="2879484"/>
    <lineage>
        <taxon>Bacteria</taxon>
        <taxon>Bacillati</taxon>
        <taxon>Actinomycetota</taxon>
        <taxon>Actinomycetes</taxon>
        <taxon>Micrococcales</taxon>
        <taxon>Promicromonosporaceae</taxon>
        <taxon>Isoptericola</taxon>
    </lineage>
</organism>
<feature type="domain" description="GP-PDE" evidence="1">
    <location>
        <begin position="243"/>
        <end position="479"/>
    </location>
</feature>
<evidence type="ECO:0000313" key="2">
    <source>
        <dbReference type="EMBL" id="MCA5891864.1"/>
    </source>
</evidence>
<keyword evidence="3" id="KW-1185">Reference proteome</keyword>
<evidence type="ECO:0000313" key="3">
    <source>
        <dbReference type="Proteomes" id="UP001319870"/>
    </source>
</evidence>